<dbReference type="PANTHER" id="PTHR43544">
    <property type="entry name" value="SHORT-CHAIN DEHYDROGENASE/REDUCTASE"/>
    <property type="match status" value="1"/>
</dbReference>
<dbReference type="Pfam" id="PF00106">
    <property type="entry name" value="adh_short"/>
    <property type="match status" value="1"/>
</dbReference>
<organism evidence="2 3">
    <name type="scientific">Penicillium alfredii</name>
    <dbReference type="NCBI Taxonomy" id="1506179"/>
    <lineage>
        <taxon>Eukaryota</taxon>
        <taxon>Fungi</taxon>
        <taxon>Dikarya</taxon>
        <taxon>Ascomycota</taxon>
        <taxon>Pezizomycotina</taxon>
        <taxon>Eurotiomycetes</taxon>
        <taxon>Eurotiomycetidae</taxon>
        <taxon>Eurotiales</taxon>
        <taxon>Aspergillaceae</taxon>
        <taxon>Penicillium</taxon>
    </lineage>
</organism>
<reference evidence="2" key="2">
    <citation type="journal article" date="2023" name="IMA Fungus">
        <title>Comparative genomic study of the Penicillium genus elucidates a diverse pangenome and 15 lateral gene transfer events.</title>
        <authorList>
            <person name="Petersen C."/>
            <person name="Sorensen T."/>
            <person name="Nielsen M.R."/>
            <person name="Sondergaard T.E."/>
            <person name="Sorensen J.L."/>
            <person name="Fitzpatrick D.A."/>
            <person name="Frisvad J.C."/>
            <person name="Nielsen K.L."/>
        </authorList>
    </citation>
    <scope>NUCLEOTIDE SEQUENCE</scope>
    <source>
        <strain evidence="2">IBT 34128</strain>
    </source>
</reference>
<dbReference type="Gene3D" id="3.40.50.720">
    <property type="entry name" value="NAD(P)-binding Rossmann-like Domain"/>
    <property type="match status" value="1"/>
</dbReference>
<protein>
    <submittedName>
        <fullName evidence="2">Uncharacterized protein</fullName>
    </submittedName>
</protein>
<evidence type="ECO:0000313" key="2">
    <source>
        <dbReference type="EMBL" id="KAJ5105451.1"/>
    </source>
</evidence>
<dbReference type="RefSeq" id="XP_056514447.1">
    <property type="nucleotide sequence ID" value="XM_056653380.1"/>
</dbReference>
<evidence type="ECO:0000313" key="3">
    <source>
        <dbReference type="Proteomes" id="UP001141434"/>
    </source>
</evidence>
<dbReference type="PRINTS" id="PR00081">
    <property type="entry name" value="GDHRDH"/>
</dbReference>
<gene>
    <name evidence="2" type="ORF">NUU61_002798</name>
</gene>
<evidence type="ECO:0000256" key="1">
    <source>
        <dbReference type="ARBA" id="ARBA00006484"/>
    </source>
</evidence>
<dbReference type="SUPFAM" id="SSF51735">
    <property type="entry name" value="NAD(P)-binding Rossmann-fold domains"/>
    <property type="match status" value="1"/>
</dbReference>
<proteinExistence type="inferred from homology"/>
<dbReference type="PANTHER" id="PTHR43544:SF32">
    <property type="entry name" value="CHAIN DEHYDROGENASE, PUTATIVE (AFU_ORTHOLOGUE AFUA_5G01530)-RELATED"/>
    <property type="match status" value="1"/>
</dbReference>
<dbReference type="OrthoDB" id="1933717at2759"/>
<reference evidence="2" key="1">
    <citation type="submission" date="2022-11" db="EMBL/GenBank/DDBJ databases">
        <authorList>
            <person name="Petersen C."/>
        </authorList>
    </citation>
    <scope>NUCLEOTIDE SEQUENCE</scope>
    <source>
        <strain evidence="2">IBT 34128</strain>
    </source>
</reference>
<dbReference type="InterPro" id="IPR036291">
    <property type="entry name" value="NAD(P)-bd_dom_sf"/>
</dbReference>
<accession>A0A9W9KGX8</accession>
<dbReference type="GO" id="GO:0019748">
    <property type="term" value="P:secondary metabolic process"/>
    <property type="evidence" value="ECO:0007669"/>
    <property type="project" value="TreeGrafter"/>
</dbReference>
<dbReference type="GO" id="GO:0005737">
    <property type="term" value="C:cytoplasm"/>
    <property type="evidence" value="ECO:0007669"/>
    <property type="project" value="TreeGrafter"/>
</dbReference>
<keyword evidence="3" id="KW-1185">Reference proteome</keyword>
<dbReference type="EMBL" id="JAPMSZ010000004">
    <property type="protein sequence ID" value="KAJ5105451.1"/>
    <property type="molecule type" value="Genomic_DNA"/>
</dbReference>
<dbReference type="AlphaFoldDB" id="A0A9W9KGX8"/>
<sequence length="252" mass="27000">MSDSTIVLITGANSGIGYATTQLLASQPKHHVIMACRDVSKGQQALTEIQNSSDKIQGTLSVLQLDVTDDSSIAAAVETVRQQFGRVDAFISNAGTLALQSSGRAQLREMFDANVFGALLVSEAFIPLLLQSARPYLVQVSSALGSVGLASDPNDTWYATAWYEYRMTKAALNMATIQFHKRLSAQNVRVFAFCPGLVRSKIRGDSEEAITAQGAAGDPIDSAKGLVDIVQGRRDAEAGQFLRTDGSGSWPW</sequence>
<dbReference type="GO" id="GO:0016491">
    <property type="term" value="F:oxidoreductase activity"/>
    <property type="evidence" value="ECO:0007669"/>
    <property type="project" value="TreeGrafter"/>
</dbReference>
<dbReference type="InterPro" id="IPR051468">
    <property type="entry name" value="Fungal_SecMetab_SDRs"/>
</dbReference>
<dbReference type="InterPro" id="IPR002347">
    <property type="entry name" value="SDR_fam"/>
</dbReference>
<dbReference type="GeneID" id="81392548"/>
<comment type="caution">
    <text evidence="2">The sequence shown here is derived from an EMBL/GenBank/DDBJ whole genome shotgun (WGS) entry which is preliminary data.</text>
</comment>
<comment type="similarity">
    <text evidence="1">Belongs to the short-chain dehydrogenases/reductases (SDR) family.</text>
</comment>
<dbReference type="Proteomes" id="UP001141434">
    <property type="component" value="Unassembled WGS sequence"/>
</dbReference>
<name>A0A9W9KGX8_9EURO</name>